<keyword evidence="3" id="KW-1185">Reference proteome</keyword>
<dbReference type="KEGG" id="sand:H3309_07535"/>
<reference evidence="2 3" key="1">
    <citation type="submission" date="2020-07" db="EMBL/GenBank/DDBJ databases">
        <title>Complete genome sequence for Sandaracinobacter sp. M6.</title>
        <authorList>
            <person name="Tang Y."/>
            <person name="Liu Q."/>
            <person name="Guo Z."/>
            <person name="Lei P."/>
            <person name="Huang B."/>
        </authorList>
    </citation>
    <scope>NUCLEOTIDE SEQUENCE [LARGE SCALE GENOMIC DNA]</scope>
    <source>
        <strain evidence="2 3">M6</strain>
    </source>
</reference>
<name>A0A7G5ILQ2_9SPHN</name>
<dbReference type="PANTHER" id="PTHR36927">
    <property type="entry name" value="BLR4337 PROTEIN"/>
    <property type="match status" value="1"/>
</dbReference>
<evidence type="ECO:0000313" key="2">
    <source>
        <dbReference type="EMBL" id="QMW24294.1"/>
    </source>
</evidence>
<dbReference type="InterPro" id="IPR050623">
    <property type="entry name" value="Glucan_succinyl_AcylTrfase"/>
</dbReference>
<feature type="transmembrane region" description="Helical" evidence="1">
    <location>
        <begin position="31"/>
        <end position="50"/>
    </location>
</feature>
<feature type="transmembrane region" description="Helical" evidence="1">
    <location>
        <begin position="57"/>
        <end position="79"/>
    </location>
</feature>
<dbReference type="PANTHER" id="PTHR36927:SF3">
    <property type="entry name" value="GLUCANS BIOSYNTHESIS PROTEIN C"/>
    <property type="match status" value="1"/>
</dbReference>
<organism evidence="2 3">
    <name type="scientific">Sandaracinobacteroides saxicola</name>
    <dbReference type="NCBI Taxonomy" id="2759707"/>
    <lineage>
        <taxon>Bacteria</taxon>
        <taxon>Pseudomonadati</taxon>
        <taxon>Pseudomonadota</taxon>
        <taxon>Alphaproteobacteria</taxon>
        <taxon>Sphingomonadales</taxon>
        <taxon>Sphingosinicellaceae</taxon>
        <taxon>Sandaracinobacteroides</taxon>
    </lineage>
</organism>
<accession>A0A7G5ILQ2</accession>
<keyword evidence="1" id="KW-0812">Transmembrane</keyword>
<evidence type="ECO:0008006" key="4">
    <source>
        <dbReference type="Google" id="ProtNLM"/>
    </source>
</evidence>
<proteinExistence type="predicted"/>
<dbReference type="AlphaFoldDB" id="A0A7G5ILQ2"/>
<evidence type="ECO:0000313" key="3">
    <source>
        <dbReference type="Proteomes" id="UP000515292"/>
    </source>
</evidence>
<keyword evidence="1" id="KW-0472">Membrane</keyword>
<keyword evidence="1" id="KW-1133">Transmembrane helix</keyword>
<protein>
    <recommendedName>
        <fullName evidence="4">Acyltransferase 3 domain-containing protein</fullName>
    </recommendedName>
</protein>
<dbReference type="EMBL" id="CP059851">
    <property type="protein sequence ID" value="QMW24294.1"/>
    <property type="molecule type" value="Genomic_DNA"/>
</dbReference>
<sequence length="102" mass="11443">MQEWSAITGLLGFAWRFWNHDHPWREPLTRAVFPAYIVHQTLIIIIAWQLRPAALPVAAEFALLVLLTAVGAALAWRMAERVPGLGLVLGVPRVSRTLTHAR</sequence>
<dbReference type="RefSeq" id="WP_182298142.1">
    <property type="nucleotide sequence ID" value="NZ_CP059851.1"/>
</dbReference>
<gene>
    <name evidence="2" type="ORF">H3309_07535</name>
</gene>
<evidence type="ECO:0000256" key="1">
    <source>
        <dbReference type="SAM" id="Phobius"/>
    </source>
</evidence>
<dbReference type="Proteomes" id="UP000515292">
    <property type="component" value="Chromosome"/>
</dbReference>